<dbReference type="InterPro" id="IPR000185">
    <property type="entry name" value="SecA"/>
</dbReference>
<dbReference type="PROSITE" id="PS51196">
    <property type="entry name" value="SECA_MOTOR_DEAD"/>
    <property type="match status" value="1"/>
</dbReference>
<keyword evidence="7 8" id="KW-0472">Membrane</keyword>
<keyword evidence="2" id="KW-0547">Nucleotide-binding</keyword>
<evidence type="ECO:0000256" key="5">
    <source>
        <dbReference type="ARBA" id="ARBA00022967"/>
    </source>
</evidence>
<gene>
    <name evidence="10" type="ORF">M9Y10_010540</name>
</gene>
<keyword evidence="3" id="KW-0067">ATP-binding</keyword>
<dbReference type="SUPFAM" id="SSF52540">
    <property type="entry name" value="P-loop containing nucleoside triphosphate hydrolases"/>
    <property type="match status" value="2"/>
</dbReference>
<evidence type="ECO:0000256" key="6">
    <source>
        <dbReference type="ARBA" id="ARBA00023010"/>
    </source>
</evidence>
<keyword evidence="5" id="KW-1278">Translocase</keyword>
<evidence type="ECO:0000256" key="2">
    <source>
        <dbReference type="ARBA" id="ARBA00022741"/>
    </source>
</evidence>
<evidence type="ECO:0000256" key="8">
    <source>
        <dbReference type="SAM" id="Phobius"/>
    </source>
</evidence>
<feature type="transmembrane region" description="Helical" evidence="8">
    <location>
        <begin position="1418"/>
        <end position="1437"/>
    </location>
</feature>
<keyword evidence="8" id="KW-1133">Transmembrane helix</keyword>
<evidence type="ECO:0000256" key="4">
    <source>
        <dbReference type="ARBA" id="ARBA00022927"/>
    </source>
</evidence>
<keyword evidence="1" id="KW-0813">Transport</keyword>
<dbReference type="InterPro" id="IPR044722">
    <property type="entry name" value="SecA_SF2_C"/>
</dbReference>
<comment type="caution">
    <text evidence="10">The sequence shown here is derived from an EMBL/GenBank/DDBJ whole genome shotgun (WGS) entry which is preliminary data.</text>
</comment>
<keyword evidence="8" id="KW-0812">Transmembrane</keyword>
<evidence type="ECO:0000256" key="3">
    <source>
        <dbReference type="ARBA" id="ARBA00022840"/>
    </source>
</evidence>
<dbReference type="Gene3D" id="3.40.50.300">
    <property type="entry name" value="P-loop containing nucleotide triphosphate hydrolases"/>
    <property type="match status" value="3"/>
</dbReference>
<feature type="domain" description="SecA family profile" evidence="9">
    <location>
        <begin position="356"/>
        <end position="951"/>
    </location>
</feature>
<dbReference type="Pfam" id="PF21090">
    <property type="entry name" value="P-loop_SecA"/>
    <property type="match status" value="1"/>
</dbReference>
<keyword evidence="4" id="KW-0653">Protein transport</keyword>
<keyword evidence="6" id="KW-0811">Translocation</keyword>
<evidence type="ECO:0000313" key="10">
    <source>
        <dbReference type="EMBL" id="KAK8865011.1"/>
    </source>
</evidence>
<dbReference type="Pfam" id="PF07517">
    <property type="entry name" value="SecA_DEAD"/>
    <property type="match status" value="1"/>
</dbReference>
<reference evidence="10 11" key="1">
    <citation type="submission" date="2024-04" db="EMBL/GenBank/DDBJ databases">
        <title>Tritrichomonas musculus Genome.</title>
        <authorList>
            <person name="Alves-Ferreira E."/>
            <person name="Grigg M."/>
            <person name="Lorenzi H."/>
            <person name="Galac M."/>
        </authorList>
    </citation>
    <scope>NUCLEOTIDE SEQUENCE [LARGE SCALE GENOMIC DNA]</scope>
    <source>
        <strain evidence="10 11">EAF2021</strain>
    </source>
</reference>
<proteinExistence type="predicted"/>
<dbReference type="PANTHER" id="PTHR30612:SF0">
    <property type="entry name" value="CHLOROPLAST PROTEIN-TRANSPORTING ATPASE"/>
    <property type="match status" value="1"/>
</dbReference>
<sequence length="1503" mass="176570">MPILDPTEAYYLIDNSYKIKKLKKLFTSFLPQASENIFLNINTVTIYEQFTHFFDSTYEEIGSALDITIPEYQPYSIDNYYDFLLNIINELLDDDEEKIKYYHNGIDYLEFLFSSNKFSIIVSMISYAIVVIRDEIQLSKSYLIQLISFILAASGNILVLVVSDDVSYSYASLFLKLGIFKECHIFRSSLSDFPLNDFTTYENIYFYIYLSLMYDQQKINFPNDNPFVQYFNLSVNFSEAFNPNSNITILSDFKDKGKSVQIPVCDKFLINKITITLYNSQMFDSDDISECFTTKEIAKYTKVIINSSDFMDWHGQRIGFYSLNNFREAKGYLDFNEIHYMKLDYHVKNPFYLVHIDFLTLLMIEEIISNVSSYTKLLNRIKSLSSNTGRYIEEKLLYAFHKIWKHFDGIVGYSSQIYAVNHAINYLTDHFANNSSDGHKGCIYQVKTGEGKSIIICALAEIFARMGKRVHIVTSNIVLACRDYEKSYNYFTSCKFTPSILLHQSEFDQIKCKDKSHYYPETNPKAFYHESAFNNPSTMNLRVFDKGYFKYHSEIIFSTFFNFEGWYLRANEEHPIQLQEYLEDCYLIIDESDTILIDELTNGTIIAREMKSNGAEILQKVFELYVDMKKEAPEILKEINKLWPECDDVKLENVVSMINDIKYALKFKKGEKYIIEKNKKGVNQIIPFDSEHKGITEREKEFSGFIHQFIGIKENRENKNLNVEIRPLSLNYMFISHPIFAKLYKGVWGFTGTVGTEKDKKILQQYYDLDTFEIPLHTISMRKDLPTIITSNIDERNDRILEETLHYYFFSNPVLVIFEQISEIEKFKEKLLEKVNESQILVFDGTNLDKSLIEENSGKRRMITLGTNFCGRGTDIEYEEDYPLHVIISYGPRNIRALGQAYGRTGRKGKPGTTRIICTRNAYHKICKVPNEKLIKKVLDEYDLKKEKQFKFIGQFSAVRPWIFNSNYIITRDFKDYEKDKLQNTVINVNRVTAINYQYPICMSVDTFHIIQLQKIYSLKNCPECYHTWILFQRYLRELVLESWSIFIDKFTRDYEIEIAKNESLRTDPDFYSDYFEKEYREFERKVYRILPVLTNLNIVDVFMTIHRMVDSTWTDTIMDTFPDEIRYFKDESEKQSFFAYKAGFYPFELKNKSGARVSFMYDDDDDDLNDDKAAKKKKKEKRKVRFIEDPELRYYMKEKKFSITYVIDIIFEKICSLIEDTLSQYLGIHFYVRRTLAGCEFGVCIDPIFQDIKIPKFHCLIDKNPLLLCAIICKSYKPFLAGILMVVLAVIAVIAVYIANYIVVPEFGIKDALKLIRKWILKIVKKKAKNWAQNIIAQIVQLKKKLVNIIKWLQKQIIKALHYNFDDPIYILMNSLLGMFKSNGFSNKSDLNDGITSFINIDPDVDELFKNLEPSVLITKIAILLVLLIAAFIKGFKSISEIKQSASSYQSEFTKNERWNDSNLPIFYLNTDEFEDYKSFKKVKKDFKKKHYITDITDDENS</sequence>
<dbReference type="InterPro" id="IPR014018">
    <property type="entry name" value="SecA_motor_DEAD"/>
</dbReference>
<evidence type="ECO:0000256" key="7">
    <source>
        <dbReference type="ARBA" id="ARBA00023136"/>
    </source>
</evidence>
<evidence type="ECO:0000256" key="1">
    <source>
        <dbReference type="ARBA" id="ARBA00022448"/>
    </source>
</evidence>
<dbReference type="EMBL" id="JAPFFF010000016">
    <property type="protein sequence ID" value="KAK8865011.1"/>
    <property type="molecule type" value="Genomic_DNA"/>
</dbReference>
<name>A0ABR2IL12_9EUKA</name>
<dbReference type="Gene3D" id="3.90.1440.10">
    <property type="entry name" value="SecA, preprotein cross-linking domain"/>
    <property type="match status" value="1"/>
</dbReference>
<protein>
    <recommendedName>
        <fullName evidence="9">SecA family profile domain-containing protein</fullName>
    </recommendedName>
</protein>
<feature type="transmembrane region" description="Helical" evidence="8">
    <location>
        <begin position="1280"/>
        <end position="1305"/>
    </location>
</feature>
<dbReference type="SMART" id="SM00957">
    <property type="entry name" value="SecA_DEAD"/>
    <property type="match status" value="1"/>
</dbReference>
<organism evidence="10 11">
    <name type="scientific">Tritrichomonas musculus</name>
    <dbReference type="NCBI Taxonomy" id="1915356"/>
    <lineage>
        <taxon>Eukaryota</taxon>
        <taxon>Metamonada</taxon>
        <taxon>Parabasalia</taxon>
        <taxon>Tritrichomonadida</taxon>
        <taxon>Tritrichomonadidae</taxon>
        <taxon>Tritrichomonas</taxon>
    </lineage>
</organism>
<dbReference type="InterPro" id="IPR011115">
    <property type="entry name" value="SecA_DEAD"/>
</dbReference>
<evidence type="ECO:0000313" key="11">
    <source>
        <dbReference type="Proteomes" id="UP001470230"/>
    </source>
</evidence>
<evidence type="ECO:0000259" key="9">
    <source>
        <dbReference type="PROSITE" id="PS51196"/>
    </source>
</evidence>
<keyword evidence="11" id="KW-1185">Reference proteome</keyword>
<dbReference type="PANTHER" id="PTHR30612">
    <property type="entry name" value="SECA INNER MEMBRANE COMPONENT OF SEC PROTEIN SECRETION SYSTEM"/>
    <property type="match status" value="1"/>
</dbReference>
<dbReference type="InterPro" id="IPR027417">
    <property type="entry name" value="P-loop_NTPase"/>
</dbReference>
<dbReference type="Proteomes" id="UP001470230">
    <property type="component" value="Unassembled WGS sequence"/>
</dbReference>
<accession>A0ABR2IL12</accession>